<dbReference type="OrthoDB" id="285849at204455"/>
<organism evidence="1 2">
    <name type="scientific">Roseivivax lentus</name>
    <dbReference type="NCBI Taxonomy" id="633194"/>
    <lineage>
        <taxon>Bacteria</taxon>
        <taxon>Pseudomonadati</taxon>
        <taxon>Pseudomonadota</taxon>
        <taxon>Alphaproteobacteria</taxon>
        <taxon>Rhodobacterales</taxon>
        <taxon>Roseobacteraceae</taxon>
        <taxon>Roseivivax</taxon>
    </lineage>
</organism>
<gene>
    <name evidence="1" type="ORF">SAMN05421759_11338</name>
</gene>
<evidence type="ECO:0000313" key="1">
    <source>
        <dbReference type="EMBL" id="SIT06342.1"/>
    </source>
</evidence>
<reference evidence="2" key="1">
    <citation type="submission" date="2017-01" db="EMBL/GenBank/DDBJ databases">
        <authorList>
            <person name="Varghese N."/>
            <person name="Submissions S."/>
        </authorList>
    </citation>
    <scope>NUCLEOTIDE SEQUENCE [LARGE SCALE GENOMIC DNA]</scope>
    <source>
        <strain evidence="2">DSM 29430</strain>
    </source>
</reference>
<dbReference type="Proteomes" id="UP000186684">
    <property type="component" value="Unassembled WGS sequence"/>
</dbReference>
<evidence type="ECO:0000313" key="2">
    <source>
        <dbReference type="Proteomes" id="UP000186684"/>
    </source>
</evidence>
<proteinExistence type="predicted"/>
<name>A0A1N7P6W3_9RHOB</name>
<protein>
    <submittedName>
        <fullName evidence="1">Uncharacterized protein</fullName>
    </submittedName>
</protein>
<dbReference type="AlphaFoldDB" id="A0A1N7P6W3"/>
<dbReference type="EMBL" id="FTOQ01000013">
    <property type="protein sequence ID" value="SIT06342.1"/>
    <property type="molecule type" value="Genomic_DNA"/>
</dbReference>
<keyword evidence="2" id="KW-1185">Reference proteome</keyword>
<sequence length="112" mass="11185">MLAIKAGLGMAALPASRHAPPAGLGGGSVLSALTPVLSRGRVTTGIDPRSLVDPAIWTGPVYHVDGSAGDDANSGLGAVAGDFSNALRTIYRAFELGNATNAAYRIAVQPGS</sequence>
<dbReference type="RefSeq" id="WP_076449716.1">
    <property type="nucleotide sequence ID" value="NZ_FTOQ01000013.1"/>
</dbReference>
<accession>A0A1N7P6W3</accession>